<evidence type="ECO:0000256" key="4">
    <source>
        <dbReference type="ARBA" id="ARBA00022692"/>
    </source>
</evidence>
<reference evidence="9 10" key="1">
    <citation type="submission" date="2019-02" db="EMBL/GenBank/DDBJ databases">
        <title>Isolation and identification of novel species under the genus Muribaculum.</title>
        <authorList>
            <person name="Miyake S."/>
            <person name="Ding Y."/>
            <person name="Low A."/>
            <person name="Soh M."/>
            <person name="Seedorf H."/>
        </authorList>
    </citation>
    <scope>NUCLEOTIDE SEQUENCE [LARGE SCALE GENOMIC DNA]</scope>
    <source>
        <strain evidence="9 10">TLL-A4</strain>
    </source>
</reference>
<evidence type="ECO:0000256" key="7">
    <source>
        <dbReference type="SAM" id="Phobius"/>
    </source>
</evidence>
<name>A0A4P7VR30_9BACT</name>
<dbReference type="PANTHER" id="PTHR30443">
    <property type="entry name" value="INNER MEMBRANE PROTEIN"/>
    <property type="match status" value="1"/>
</dbReference>
<keyword evidence="2" id="KW-1003">Cell membrane</keyword>
<dbReference type="InterPro" id="IPR000917">
    <property type="entry name" value="Sulfatase_N"/>
</dbReference>
<evidence type="ECO:0000259" key="8">
    <source>
        <dbReference type="Pfam" id="PF00884"/>
    </source>
</evidence>
<feature type="transmembrane region" description="Helical" evidence="7">
    <location>
        <begin position="64"/>
        <end position="90"/>
    </location>
</feature>
<proteinExistence type="predicted"/>
<dbReference type="GO" id="GO:0005886">
    <property type="term" value="C:plasma membrane"/>
    <property type="evidence" value="ECO:0007669"/>
    <property type="project" value="UniProtKB-SubCell"/>
</dbReference>
<dbReference type="OrthoDB" id="9786870at2"/>
<dbReference type="EMBL" id="CP039393">
    <property type="protein sequence ID" value="QCD36784.1"/>
    <property type="molecule type" value="Genomic_DNA"/>
</dbReference>
<evidence type="ECO:0000256" key="3">
    <source>
        <dbReference type="ARBA" id="ARBA00022679"/>
    </source>
</evidence>
<dbReference type="Gene3D" id="3.40.720.10">
    <property type="entry name" value="Alkaline Phosphatase, subunit A"/>
    <property type="match status" value="1"/>
</dbReference>
<evidence type="ECO:0000256" key="1">
    <source>
        <dbReference type="ARBA" id="ARBA00004651"/>
    </source>
</evidence>
<feature type="transmembrane region" description="Helical" evidence="7">
    <location>
        <begin position="35"/>
        <end position="52"/>
    </location>
</feature>
<dbReference type="PANTHER" id="PTHR30443:SF0">
    <property type="entry name" value="PHOSPHOETHANOLAMINE TRANSFERASE EPTA"/>
    <property type="match status" value="1"/>
</dbReference>
<dbReference type="InterPro" id="IPR040423">
    <property type="entry name" value="PEA_transferase"/>
</dbReference>
<keyword evidence="4 7" id="KW-0812">Transmembrane</keyword>
<feature type="domain" description="Sulfatase N-terminal" evidence="8">
    <location>
        <begin position="223"/>
        <end position="508"/>
    </location>
</feature>
<dbReference type="SUPFAM" id="SSF53649">
    <property type="entry name" value="Alkaline phosphatase-like"/>
    <property type="match status" value="1"/>
</dbReference>
<keyword evidence="10" id="KW-1185">Reference proteome</keyword>
<comment type="subcellular location">
    <subcellularLocation>
        <location evidence="1">Cell membrane</location>
        <topology evidence="1">Multi-pass membrane protein</topology>
    </subcellularLocation>
</comment>
<evidence type="ECO:0000256" key="2">
    <source>
        <dbReference type="ARBA" id="ARBA00022475"/>
    </source>
</evidence>
<dbReference type="RefSeq" id="WP_136411117.1">
    <property type="nucleotide sequence ID" value="NZ_CP039393.1"/>
</dbReference>
<dbReference type="InterPro" id="IPR017850">
    <property type="entry name" value="Alkaline_phosphatase_core_sf"/>
</dbReference>
<organism evidence="9 10">
    <name type="scientific">Muribaculum gordoncarteri</name>
    <dbReference type="NCBI Taxonomy" id="2530390"/>
    <lineage>
        <taxon>Bacteria</taxon>
        <taxon>Pseudomonadati</taxon>
        <taxon>Bacteroidota</taxon>
        <taxon>Bacteroidia</taxon>
        <taxon>Bacteroidales</taxon>
        <taxon>Muribaculaceae</taxon>
        <taxon>Muribaculum</taxon>
    </lineage>
</organism>
<feature type="transmembrane region" description="Helical" evidence="7">
    <location>
        <begin position="146"/>
        <end position="168"/>
    </location>
</feature>
<keyword evidence="6 7" id="KW-0472">Membrane</keyword>
<dbReference type="AlphaFoldDB" id="A0A4P7VR30"/>
<evidence type="ECO:0000313" key="10">
    <source>
        <dbReference type="Proteomes" id="UP000297031"/>
    </source>
</evidence>
<dbReference type="KEGG" id="mgod:E7746_13310"/>
<evidence type="ECO:0000256" key="5">
    <source>
        <dbReference type="ARBA" id="ARBA00022989"/>
    </source>
</evidence>
<feature type="transmembrane region" description="Helical" evidence="7">
    <location>
        <begin position="110"/>
        <end position="134"/>
    </location>
</feature>
<dbReference type="GO" id="GO:0016776">
    <property type="term" value="F:phosphotransferase activity, phosphate group as acceptor"/>
    <property type="evidence" value="ECO:0007669"/>
    <property type="project" value="TreeGrafter"/>
</dbReference>
<accession>A0A4P7VR30</accession>
<evidence type="ECO:0000313" key="9">
    <source>
        <dbReference type="EMBL" id="QCD36784.1"/>
    </source>
</evidence>
<keyword evidence="5 7" id="KW-1133">Transmembrane helix</keyword>
<dbReference type="InterPro" id="IPR058130">
    <property type="entry name" value="PEA_transf_C"/>
</dbReference>
<gene>
    <name evidence="9" type="ORF">E7746_13310</name>
</gene>
<evidence type="ECO:0000256" key="6">
    <source>
        <dbReference type="ARBA" id="ARBA00023136"/>
    </source>
</evidence>
<dbReference type="Pfam" id="PF00884">
    <property type="entry name" value="Sulfatase"/>
    <property type="match status" value="1"/>
</dbReference>
<keyword evidence="3" id="KW-0808">Transferase</keyword>
<sequence>MTRSAAILSKMLFFGMPAIAIIPNLILWYTEGLDLIQGLASVLLPFGLYWLIMSSAIRIGRCAMWFTIVLLLAAFEMVLLFLYGNSVISVDMWMNLFTTNSSEVGELLKGLWPVIGVMCVFSLPLIVIGVIAYIKKWRVSGTFLCVNRRIGLMIASSGAILCAVGYFAGSPVVPHNQVFPVNALYNSWIATQRAVATMNYDKSSGSFEYSAESWHCDIAPEVYVLVVGETSRADNWQLFGYERQTTPGIMEADGLVGFKKAMSESNVTHKSVPLLLSPVSSESFGDSIYFVKSVITAFKEAGFRTAFISNHRRNHSFIDFFGSEADTCIFVKELNNDDSAPDMDMLPYVTEEMQRGGRRQMIVLHTYGSHFKYNDRYPRYYARFKPDRIKEVGPEGRQRLLNSYDNTIAYTADLLTMLMNEIEGAGYRGALLYTADHGEDLFDDGSNKFLHASPRPTYYQLHVPFIVWLSSRYVEAYPHVLARALENRDKNVSSSASFFHTALELADIRTPWFNPSLSVVNTRYNLPQRVFLNDRNRGVLLRDAGLNTRDYTRLDSAGIKY</sequence>
<protein>
    <submittedName>
        <fullName evidence="9">DUF1705 domain-containing protein</fullName>
    </submittedName>
</protein>
<dbReference type="GO" id="GO:0009244">
    <property type="term" value="P:lipopolysaccharide core region biosynthetic process"/>
    <property type="evidence" value="ECO:0007669"/>
    <property type="project" value="TreeGrafter"/>
</dbReference>
<dbReference type="CDD" id="cd16017">
    <property type="entry name" value="LptA"/>
    <property type="match status" value="1"/>
</dbReference>
<dbReference type="Proteomes" id="UP000297031">
    <property type="component" value="Chromosome"/>
</dbReference>
<feature type="transmembrane region" description="Helical" evidence="7">
    <location>
        <begin position="12"/>
        <end position="29"/>
    </location>
</feature>